<feature type="domain" description="HhH-GPD" evidence="14">
    <location>
        <begin position="49"/>
        <end position="195"/>
    </location>
</feature>
<comment type="cofactor">
    <cofactor evidence="2">
        <name>[4Fe-4S] cluster</name>
        <dbReference type="ChEBI" id="CHEBI:49883"/>
    </cofactor>
</comment>
<dbReference type="SUPFAM" id="SSF48150">
    <property type="entry name" value="DNA-glycosylase"/>
    <property type="match status" value="1"/>
</dbReference>
<comment type="caution">
    <text evidence="15">The sequence shown here is derived from an EMBL/GenBank/DDBJ whole genome shotgun (WGS) entry which is preliminary data.</text>
</comment>
<sequence>MEQILQGEARAAVLRQLPRLLLPWYDKNKRDLPWRKDTDPYRVWVSEIMLQQTRVEAAKEHYIRFLRELPTVQALAACPEERLLKLWEGLGYYSRARNLQKAARIVASEGFPDTAEGWKKLPGIGDYTAGAIVSIAFQKPAAAVDGNVIRVLSRLLGDARPAEALKTSFQKELQPALPQGRCGDFTQSLMELGATVCLPASPLCLTCPLLALCQTKSDALPLPKAKPARRQVSMTLFLFMQAGKAALFRRTAGVLQGMYGFFYVEEALSPAAARQKLQKAGLTNFTLGAPQAHRHVFTHIEWDMAAYAVQLPPPAPADAAPQGFSPAAEGPLAAAAPQGFSAAAFDAAFAPAAHADAAALEWYAPAEIRKNISLPSAFRWCLPLLREEGEKEG</sequence>
<evidence type="ECO:0000256" key="3">
    <source>
        <dbReference type="ARBA" id="ARBA00008343"/>
    </source>
</evidence>
<dbReference type="Pfam" id="PF00633">
    <property type="entry name" value="HHH"/>
    <property type="match status" value="1"/>
</dbReference>
<dbReference type="EMBL" id="DXEW01000003">
    <property type="protein sequence ID" value="HIX49726.1"/>
    <property type="molecule type" value="Genomic_DNA"/>
</dbReference>
<dbReference type="InterPro" id="IPR000445">
    <property type="entry name" value="HhH_motif"/>
</dbReference>
<dbReference type="EC" id="3.2.2.31" evidence="4"/>
<reference evidence="15" key="1">
    <citation type="journal article" date="2021" name="PeerJ">
        <title>Extensive microbial diversity within the chicken gut microbiome revealed by metagenomics and culture.</title>
        <authorList>
            <person name="Gilroy R."/>
            <person name="Ravi A."/>
            <person name="Getino M."/>
            <person name="Pursley I."/>
            <person name="Horton D.L."/>
            <person name="Alikhan N.F."/>
            <person name="Baker D."/>
            <person name="Gharbi K."/>
            <person name="Hall N."/>
            <person name="Watson M."/>
            <person name="Adriaenssens E.M."/>
            <person name="Foster-Nyarko E."/>
            <person name="Jarju S."/>
            <person name="Secka A."/>
            <person name="Antonio M."/>
            <person name="Oren A."/>
            <person name="Chaudhuri R.R."/>
            <person name="La Ragione R."/>
            <person name="Hildebrand F."/>
            <person name="Pallen M.J."/>
        </authorList>
    </citation>
    <scope>NUCLEOTIDE SEQUENCE</scope>
    <source>
        <strain evidence="15">2189</strain>
    </source>
</reference>
<dbReference type="SMART" id="SM00478">
    <property type="entry name" value="ENDO3c"/>
    <property type="match status" value="1"/>
</dbReference>
<keyword evidence="9" id="KW-0378">Hydrolase</keyword>
<dbReference type="PANTHER" id="PTHR42944:SF1">
    <property type="entry name" value="ADENINE DNA GLYCOSYLASE"/>
    <property type="match status" value="1"/>
</dbReference>
<dbReference type="GO" id="GO:0034039">
    <property type="term" value="F:8-oxo-7,8-dihydroguanine DNA N-glycosylase activity"/>
    <property type="evidence" value="ECO:0007669"/>
    <property type="project" value="TreeGrafter"/>
</dbReference>
<dbReference type="PROSITE" id="PS00764">
    <property type="entry name" value="ENDONUCLEASE_III_1"/>
    <property type="match status" value="1"/>
</dbReference>
<accession>A0A9D1VZK3</accession>
<dbReference type="GO" id="GO:0032357">
    <property type="term" value="F:oxidized purine DNA binding"/>
    <property type="evidence" value="ECO:0007669"/>
    <property type="project" value="TreeGrafter"/>
</dbReference>
<dbReference type="InterPro" id="IPR011257">
    <property type="entry name" value="DNA_glycosylase"/>
</dbReference>
<protein>
    <recommendedName>
        <fullName evidence="5">Adenine DNA glycosylase</fullName>
        <ecNumber evidence="4">3.2.2.31</ecNumber>
    </recommendedName>
</protein>
<evidence type="ECO:0000256" key="8">
    <source>
        <dbReference type="ARBA" id="ARBA00022763"/>
    </source>
</evidence>
<dbReference type="InterPro" id="IPR044298">
    <property type="entry name" value="MIG/MutY"/>
</dbReference>
<dbReference type="Gene3D" id="1.10.340.30">
    <property type="entry name" value="Hypothetical protein, domain 2"/>
    <property type="match status" value="1"/>
</dbReference>
<dbReference type="Gene3D" id="3.90.79.10">
    <property type="entry name" value="Nucleoside Triphosphate Pyrophosphohydrolase"/>
    <property type="match status" value="1"/>
</dbReference>
<evidence type="ECO:0000256" key="2">
    <source>
        <dbReference type="ARBA" id="ARBA00001966"/>
    </source>
</evidence>
<dbReference type="GO" id="GO:0000701">
    <property type="term" value="F:purine-specific mismatch base pair DNA N-glycosylase activity"/>
    <property type="evidence" value="ECO:0007669"/>
    <property type="project" value="UniProtKB-EC"/>
</dbReference>
<evidence type="ECO:0000256" key="9">
    <source>
        <dbReference type="ARBA" id="ARBA00022801"/>
    </source>
</evidence>
<dbReference type="PANTHER" id="PTHR42944">
    <property type="entry name" value="ADENINE DNA GLYCOSYLASE"/>
    <property type="match status" value="1"/>
</dbReference>
<dbReference type="InterPro" id="IPR023170">
    <property type="entry name" value="HhH_base_excis_C"/>
</dbReference>
<dbReference type="AlphaFoldDB" id="A0A9D1VZK3"/>
<evidence type="ECO:0000313" key="15">
    <source>
        <dbReference type="EMBL" id="HIX49726.1"/>
    </source>
</evidence>
<keyword evidence="6" id="KW-0004">4Fe-4S</keyword>
<dbReference type="SUPFAM" id="SSF55811">
    <property type="entry name" value="Nudix"/>
    <property type="match status" value="1"/>
</dbReference>
<gene>
    <name evidence="15" type="ORF">H9851_00380</name>
</gene>
<evidence type="ECO:0000256" key="1">
    <source>
        <dbReference type="ARBA" id="ARBA00000843"/>
    </source>
</evidence>
<evidence type="ECO:0000256" key="6">
    <source>
        <dbReference type="ARBA" id="ARBA00022485"/>
    </source>
</evidence>
<dbReference type="InterPro" id="IPR015797">
    <property type="entry name" value="NUDIX_hydrolase-like_dom_sf"/>
</dbReference>
<dbReference type="Pfam" id="PF00730">
    <property type="entry name" value="HhH-GPD"/>
    <property type="match status" value="1"/>
</dbReference>
<evidence type="ECO:0000256" key="10">
    <source>
        <dbReference type="ARBA" id="ARBA00023004"/>
    </source>
</evidence>
<keyword evidence="12" id="KW-0234">DNA repair</keyword>
<dbReference type="InterPro" id="IPR004035">
    <property type="entry name" value="Endouclease-III_FeS-bd_BS"/>
</dbReference>
<evidence type="ECO:0000259" key="14">
    <source>
        <dbReference type="SMART" id="SM00478"/>
    </source>
</evidence>
<keyword evidence="11" id="KW-0411">Iron-sulfur</keyword>
<dbReference type="GO" id="GO:0006298">
    <property type="term" value="P:mismatch repair"/>
    <property type="evidence" value="ECO:0007669"/>
    <property type="project" value="TreeGrafter"/>
</dbReference>
<keyword evidence="7" id="KW-0479">Metal-binding</keyword>
<organism evidence="15 16">
    <name type="scientific">Candidatus Borkfalkia faecavium</name>
    <dbReference type="NCBI Taxonomy" id="2838508"/>
    <lineage>
        <taxon>Bacteria</taxon>
        <taxon>Bacillati</taxon>
        <taxon>Bacillota</taxon>
        <taxon>Clostridia</taxon>
        <taxon>Christensenellales</taxon>
        <taxon>Christensenellaceae</taxon>
        <taxon>Candidatus Borkfalkia</taxon>
    </lineage>
</organism>
<keyword evidence="13" id="KW-0326">Glycosidase</keyword>
<evidence type="ECO:0000256" key="4">
    <source>
        <dbReference type="ARBA" id="ARBA00012045"/>
    </source>
</evidence>
<comment type="catalytic activity">
    <reaction evidence="1">
        <text>Hydrolyzes free adenine bases from 7,8-dihydro-8-oxoguanine:adenine mismatched double-stranded DNA, leaving an apurinic site.</text>
        <dbReference type="EC" id="3.2.2.31"/>
    </reaction>
</comment>
<dbReference type="Gene3D" id="1.10.1670.10">
    <property type="entry name" value="Helix-hairpin-Helix base-excision DNA repair enzymes (C-terminal)"/>
    <property type="match status" value="1"/>
</dbReference>
<reference evidence="15" key="2">
    <citation type="submission" date="2021-04" db="EMBL/GenBank/DDBJ databases">
        <authorList>
            <person name="Gilroy R."/>
        </authorList>
    </citation>
    <scope>NUCLEOTIDE SEQUENCE</scope>
    <source>
        <strain evidence="15">2189</strain>
    </source>
</reference>
<proteinExistence type="inferred from homology"/>
<comment type="similarity">
    <text evidence="3">Belongs to the Nth/MutY family.</text>
</comment>
<dbReference type="GO" id="GO:0051539">
    <property type="term" value="F:4 iron, 4 sulfur cluster binding"/>
    <property type="evidence" value="ECO:0007669"/>
    <property type="project" value="UniProtKB-KW"/>
</dbReference>
<dbReference type="InterPro" id="IPR003265">
    <property type="entry name" value="HhH-GPD_domain"/>
</dbReference>
<evidence type="ECO:0000256" key="12">
    <source>
        <dbReference type="ARBA" id="ARBA00023204"/>
    </source>
</evidence>
<dbReference type="GO" id="GO:0046872">
    <property type="term" value="F:metal ion binding"/>
    <property type="evidence" value="ECO:0007669"/>
    <property type="project" value="UniProtKB-KW"/>
</dbReference>
<dbReference type="GO" id="GO:0035485">
    <property type="term" value="F:adenine/guanine mispair binding"/>
    <property type="evidence" value="ECO:0007669"/>
    <property type="project" value="TreeGrafter"/>
</dbReference>
<dbReference type="CDD" id="cd00056">
    <property type="entry name" value="ENDO3c"/>
    <property type="match status" value="1"/>
</dbReference>
<name>A0A9D1VZK3_9FIRM</name>
<dbReference type="GO" id="GO:0006284">
    <property type="term" value="P:base-excision repair"/>
    <property type="evidence" value="ECO:0007669"/>
    <property type="project" value="InterPro"/>
</dbReference>
<evidence type="ECO:0000256" key="7">
    <source>
        <dbReference type="ARBA" id="ARBA00022723"/>
    </source>
</evidence>
<keyword evidence="10" id="KW-0408">Iron</keyword>
<keyword evidence="8" id="KW-0227">DNA damage</keyword>
<evidence type="ECO:0000256" key="5">
    <source>
        <dbReference type="ARBA" id="ARBA00022023"/>
    </source>
</evidence>
<dbReference type="Proteomes" id="UP000886847">
    <property type="component" value="Unassembled WGS sequence"/>
</dbReference>
<evidence type="ECO:0000256" key="13">
    <source>
        <dbReference type="ARBA" id="ARBA00023295"/>
    </source>
</evidence>
<evidence type="ECO:0000313" key="16">
    <source>
        <dbReference type="Proteomes" id="UP000886847"/>
    </source>
</evidence>
<evidence type="ECO:0000256" key="11">
    <source>
        <dbReference type="ARBA" id="ARBA00023014"/>
    </source>
</evidence>